<reference evidence="2 3" key="1">
    <citation type="submission" date="2018-04" db="EMBL/GenBank/DDBJ databases">
        <title>Genomic Encyclopedia of Type Strains, Phase IV (KMG-IV): sequencing the most valuable type-strain genomes for metagenomic binning, comparative biology and taxonomic classification.</title>
        <authorList>
            <person name="Goeker M."/>
        </authorList>
    </citation>
    <scope>NUCLEOTIDE SEQUENCE [LARGE SCALE GENOMIC DNA]</scope>
    <source>
        <strain evidence="2 3">DSM 45771</strain>
    </source>
</reference>
<dbReference type="SUPFAM" id="SSF53474">
    <property type="entry name" value="alpha/beta-Hydrolases"/>
    <property type="match status" value="1"/>
</dbReference>
<dbReference type="PRINTS" id="PR00111">
    <property type="entry name" value="ABHYDROLASE"/>
</dbReference>
<comment type="caution">
    <text evidence="2">The sequence shown here is derived from an EMBL/GenBank/DDBJ whole genome shotgun (WGS) entry which is preliminary data.</text>
</comment>
<dbReference type="PANTHER" id="PTHR43798">
    <property type="entry name" value="MONOACYLGLYCEROL LIPASE"/>
    <property type="match status" value="1"/>
</dbReference>
<proteinExistence type="predicted"/>
<dbReference type="GO" id="GO:0003824">
    <property type="term" value="F:catalytic activity"/>
    <property type="evidence" value="ECO:0007669"/>
    <property type="project" value="InterPro"/>
</dbReference>
<protein>
    <submittedName>
        <fullName evidence="2">Haloalkane dehalogenase</fullName>
    </submittedName>
</protein>
<dbReference type="PANTHER" id="PTHR43798:SF24">
    <property type="entry name" value="CIS-3-ALKYL-4-ALKYLOXETAN-2-ONE DECARBOXYLASE"/>
    <property type="match status" value="1"/>
</dbReference>
<evidence type="ECO:0000259" key="1">
    <source>
        <dbReference type="Pfam" id="PF00561"/>
    </source>
</evidence>
<name>A0A2U1FPX2_9PSEU</name>
<dbReference type="EMBL" id="QEKW01000001">
    <property type="protein sequence ID" value="PVZ14227.1"/>
    <property type="molecule type" value="Genomic_DNA"/>
</dbReference>
<dbReference type="GO" id="GO:0016020">
    <property type="term" value="C:membrane"/>
    <property type="evidence" value="ECO:0007669"/>
    <property type="project" value="TreeGrafter"/>
</dbReference>
<dbReference type="InterPro" id="IPR000073">
    <property type="entry name" value="AB_hydrolase_1"/>
</dbReference>
<organism evidence="2 3">
    <name type="scientific">Actinomycetospora cinnamomea</name>
    <dbReference type="NCBI Taxonomy" id="663609"/>
    <lineage>
        <taxon>Bacteria</taxon>
        <taxon>Bacillati</taxon>
        <taxon>Actinomycetota</taxon>
        <taxon>Actinomycetes</taxon>
        <taxon>Pseudonocardiales</taxon>
        <taxon>Pseudonocardiaceae</taxon>
        <taxon>Actinomycetospora</taxon>
    </lineage>
</organism>
<dbReference type="InterPro" id="IPR029058">
    <property type="entry name" value="AB_hydrolase_fold"/>
</dbReference>
<gene>
    <name evidence="2" type="ORF">C8D89_10191</name>
</gene>
<dbReference type="PRINTS" id="PR00412">
    <property type="entry name" value="EPOXHYDRLASE"/>
</dbReference>
<dbReference type="RefSeq" id="WP_116706125.1">
    <property type="nucleotide sequence ID" value="NZ_QEKW01000001.1"/>
</dbReference>
<dbReference type="AlphaFoldDB" id="A0A2U1FPX2"/>
<dbReference type="OrthoDB" id="812569at2"/>
<dbReference type="Pfam" id="PF00561">
    <property type="entry name" value="Abhydrolase_1"/>
    <property type="match status" value="1"/>
</dbReference>
<dbReference type="Proteomes" id="UP000245639">
    <property type="component" value="Unassembled WGS sequence"/>
</dbReference>
<accession>A0A2U1FPX2</accession>
<keyword evidence="3" id="KW-1185">Reference proteome</keyword>
<evidence type="ECO:0000313" key="3">
    <source>
        <dbReference type="Proteomes" id="UP000245639"/>
    </source>
</evidence>
<sequence length="300" mass="32720">MTTTVPGFTFTERTVEVGGHAMAYVDERPGGEGTGPPVLHVHGNPTWSFYFRSLLATLPGDGFRAIAPDHIGMGRSDKPARADYPYTLSRRVADLTAFVDALDLDEPVSLVVHDWGGPIGLSWAVDHLDRVDRVVVLNTGAFPLPAGKRIPWSLQAARLPVVGDVAVRRLNAFSLGALAMGTGRRWLDAEARRGLLAPYDSPAHRVAVHAFVQDIPTGPADPAQPVLEHLAERLPLLDAKPVQVHWGMRDPVFDAEILDHLVGHLPRAEVHRYPDAGHYVLEDAADRIVPRVRTFLAAGR</sequence>
<dbReference type="InterPro" id="IPR050266">
    <property type="entry name" value="AB_hydrolase_sf"/>
</dbReference>
<dbReference type="Gene3D" id="3.40.50.1820">
    <property type="entry name" value="alpha/beta hydrolase"/>
    <property type="match status" value="1"/>
</dbReference>
<dbReference type="InterPro" id="IPR000639">
    <property type="entry name" value="Epox_hydrolase-like"/>
</dbReference>
<evidence type="ECO:0000313" key="2">
    <source>
        <dbReference type="EMBL" id="PVZ14227.1"/>
    </source>
</evidence>
<feature type="domain" description="AB hydrolase-1" evidence="1">
    <location>
        <begin position="36"/>
        <end position="284"/>
    </location>
</feature>